<geneLocation type="plasmid" evidence="2">
    <name>pap1342-5</name>
</geneLocation>
<organism evidence="1 2">
    <name type="scientific">Acetobacter pasteurianus subsp. pasteurianus</name>
    <dbReference type="NCBI Taxonomy" id="481145"/>
    <lineage>
        <taxon>Bacteria</taxon>
        <taxon>Pseudomonadati</taxon>
        <taxon>Pseudomonadota</taxon>
        <taxon>Alphaproteobacteria</taxon>
        <taxon>Acetobacterales</taxon>
        <taxon>Acetobacteraceae</taxon>
        <taxon>Acetobacter</taxon>
    </lineage>
</organism>
<gene>
    <name evidence="1" type="ORF">S1001342_03210</name>
</gene>
<accession>A0A1Y0Y2T0</accession>
<reference evidence="1 2" key="1">
    <citation type="submission" date="2017-05" db="EMBL/GenBank/DDBJ databases">
        <title>Genome sequence of Acetobacter pasteurianus subsp. pasteurianus strain SRCM101342.</title>
        <authorList>
            <person name="Cho S.H."/>
        </authorList>
    </citation>
    <scope>NUCLEOTIDE SEQUENCE [LARGE SCALE GENOMIC DNA]</scope>
    <source>
        <strain evidence="1 2">SRCM101342</strain>
        <plasmid evidence="2">pap1342-5</plasmid>
    </source>
</reference>
<evidence type="ECO:0000313" key="1">
    <source>
        <dbReference type="EMBL" id="ARW49500.1"/>
    </source>
</evidence>
<dbReference type="AlphaFoldDB" id="A0A1Y0Y2T0"/>
<protein>
    <submittedName>
        <fullName evidence="1">Uncharacterized protein</fullName>
    </submittedName>
</protein>
<dbReference type="RefSeq" id="WP_087652379.1">
    <property type="nucleotide sequence ID" value="NZ_CP021514.1"/>
</dbReference>
<sequence length="325" mass="39033">MITIFNNMYDSEDGFECDLTFEELYQLLKEHYTPKKIKWKDKIHNGKKIYNREFSLWSPNTYKDHHRKKEKALDMSMFVFDIDEGSVDKELLETIPYKKIIHRSFNWREDRKKWRVIIATNKTITFEEDQEIREIQMLSAFKWWEGYLEALGITIDSQCKDMARQYFMPVYNSTTNIDSDLTFYDGKVFNISILPDYNELKKQLYKERKLEERELKKIKKLTPKTETYYNGFYSNNFITPYLMKKIENYASLPDGTHYTAFYGMITSIRNVHYKKFGRDIDHYTLFNVMCDIDNKCPCGYLSTPGYGSSYIDKKISENIQSHMIY</sequence>
<dbReference type="EMBL" id="CP021514">
    <property type="protein sequence ID" value="ARW49500.1"/>
    <property type="molecule type" value="Genomic_DNA"/>
</dbReference>
<proteinExistence type="predicted"/>
<keyword evidence="1" id="KW-0614">Plasmid</keyword>
<dbReference type="Proteomes" id="UP000196205">
    <property type="component" value="Plasmid pAP1342-5"/>
</dbReference>
<evidence type="ECO:0000313" key="2">
    <source>
        <dbReference type="Proteomes" id="UP000196205"/>
    </source>
</evidence>
<name>A0A1Y0Y2T0_ACEPA</name>